<dbReference type="RefSeq" id="WP_072857432.1">
    <property type="nucleotide sequence ID" value="NZ_FQUE01000005.1"/>
</dbReference>
<sequence length="126" mass="13596">MIRALALCLIAGPALADPMTAQDFDAYVTGKTLTFAMPDGTPFGVEAYGPDRSVTWSSTPGLCQTGVWYDKAGLICFLYRNDPSEKCWTVDRTDRGLRAQSTEGTVLFEATEAQVPLVCPGPELLS</sequence>
<accession>A0A1M5ASK4</accession>
<evidence type="ECO:0008006" key="4">
    <source>
        <dbReference type="Google" id="ProtNLM"/>
    </source>
</evidence>
<evidence type="ECO:0000256" key="1">
    <source>
        <dbReference type="SAM" id="SignalP"/>
    </source>
</evidence>
<reference evidence="3" key="1">
    <citation type="submission" date="2016-11" db="EMBL/GenBank/DDBJ databases">
        <authorList>
            <person name="Varghese N."/>
            <person name="Submissions S."/>
        </authorList>
    </citation>
    <scope>NUCLEOTIDE SEQUENCE [LARGE SCALE GENOMIC DNA]</scope>
    <source>
        <strain evidence="3">DSM 29326</strain>
    </source>
</reference>
<evidence type="ECO:0000313" key="3">
    <source>
        <dbReference type="Proteomes" id="UP000183987"/>
    </source>
</evidence>
<proteinExistence type="predicted"/>
<dbReference type="AlphaFoldDB" id="A0A1M5ASK4"/>
<gene>
    <name evidence="2" type="ORF">SAMN05444339_10583</name>
</gene>
<feature type="chain" id="PRO_5012386579" description="Protease inhibitor Inh" evidence="1">
    <location>
        <begin position="17"/>
        <end position="126"/>
    </location>
</feature>
<dbReference type="Proteomes" id="UP000183987">
    <property type="component" value="Unassembled WGS sequence"/>
</dbReference>
<feature type="signal peptide" evidence="1">
    <location>
        <begin position="1"/>
        <end position="16"/>
    </location>
</feature>
<protein>
    <recommendedName>
        <fullName evidence="4">Protease inhibitor Inh</fullName>
    </recommendedName>
</protein>
<dbReference type="EMBL" id="FQUE01000005">
    <property type="protein sequence ID" value="SHF33126.1"/>
    <property type="molecule type" value="Genomic_DNA"/>
</dbReference>
<name>A0A1M5ASK4_LOKAT</name>
<organism evidence="2 3">
    <name type="scientific">Loktanella atrilutea</name>
    <dbReference type="NCBI Taxonomy" id="366533"/>
    <lineage>
        <taxon>Bacteria</taxon>
        <taxon>Pseudomonadati</taxon>
        <taxon>Pseudomonadota</taxon>
        <taxon>Alphaproteobacteria</taxon>
        <taxon>Rhodobacterales</taxon>
        <taxon>Roseobacteraceae</taxon>
        <taxon>Loktanella</taxon>
    </lineage>
</organism>
<keyword evidence="1" id="KW-0732">Signal</keyword>
<keyword evidence="3" id="KW-1185">Reference proteome</keyword>
<dbReference type="OrthoDB" id="7304934at2"/>
<dbReference type="STRING" id="366533.SAMN05444339_10583"/>
<evidence type="ECO:0000313" key="2">
    <source>
        <dbReference type="EMBL" id="SHF33126.1"/>
    </source>
</evidence>